<comment type="domain">
    <text evidence="5">The PRC barrel domain binds ribosomal protein uS19.</text>
</comment>
<keyword evidence="2 5" id="KW-0690">Ribosome biogenesis</keyword>
<feature type="domain" description="RimM N-terminal" evidence="6">
    <location>
        <begin position="6"/>
        <end position="84"/>
    </location>
</feature>
<accession>A0A4R2TPY6</accession>
<reference evidence="8 9" key="1">
    <citation type="submission" date="2019-03" db="EMBL/GenBank/DDBJ databases">
        <title>Genomic Encyclopedia of Type Strains, Phase IV (KMG-IV): sequencing the most valuable type-strain genomes for metagenomic binning, comparative biology and taxonomic classification.</title>
        <authorList>
            <person name="Goeker M."/>
        </authorList>
    </citation>
    <scope>NUCLEOTIDE SEQUENCE [LARGE SCALE GENOMIC DNA]</scope>
    <source>
        <strain evidence="8 9">DSM 100013</strain>
    </source>
</reference>
<comment type="similarity">
    <text evidence="5">Belongs to the RimM family.</text>
</comment>
<dbReference type="GO" id="GO:0005840">
    <property type="term" value="C:ribosome"/>
    <property type="evidence" value="ECO:0007669"/>
    <property type="project" value="InterPro"/>
</dbReference>
<evidence type="ECO:0000256" key="3">
    <source>
        <dbReference type="ARBA" id="ARBA00022552"/>
    </source>
</evidence>
<dbReference type="InterPro" id="IPR036976">
    <property type="entry name" value="RimM_N_sf"/>
</dbReference>
<dbReference type="GO" id="GO:0005737">
    <property type="term" value="C:cytoplasm"/>
    <property type="evidence" value="ECO:0007669"/>
    <property type="project" value="UniProtKB-SubCell"/>
</dbReference>
<dbReference type="NCBIfam" id="TIGR02273">
    <property type="entry name" value="16S_RimM"/>
    <property type="match status" value="1"/>
</dbReference>
<dbReference type="InterPro" id="IPR002676">
    <property type="entry name" value="RimM_N"/>
</dbReference>
<dbReference type="Pfam" id="PF01782">
    <property type="entry name" value="RimM"/>
    <property type="match status" value="1"/>
</dbReference>
<dbReference type="InterPro" id="IPR011961">
    <property type="entry name" value="RimM"/>
</dbReference>
<comment type="caution">
    <text evidence="8">The sequence shown here is derived from an EMBL/GenBank/DDBJ whole genome shotgun (WGS) entry which is preliminary data.</text>
</comment>
<dbReference type="InterPro" id="IPR011033">
    <property type="entry name" value="PRC_barrel-like_sf"/>
</dbReference>
<evidence type="ECO:0000313" key="9">
    <source>
        <dbReference type="Proteomes" id="UP000295504"/>
    </source>
</evidence>
<evidence type="ECO:0000256" key="5">
    <source>
        <dbReference type="HAMAP-Rule" id="MF_00014"/>
    </source>
</evidence>
<gene>
    <name evidence="5" type="primary">rimM</name>
    <name evidence="8" type="ORF">EDD79_100419</name>
</gene>
<dbReference type="Gene3D" id="2.40.30.60">
    <property type="entry name" value="RimM"/>
    <property type="match status" value="1"/>
</dbReference>
<dbReference type="GO" id="GO:0043022">
    <property type="term" value="F:ribosome binding"/>
    <property type="evidence" value="ECO:0007669"/>
    <property type="project" value="InterPro"/>
</dbReference>
<dbReference type="Pfam" id="PF05239">
    <property type="entry name" value="PRC"/>
    <property type="match status" value="1"/>
</dbReference>
<dbReference type="GO" id="GO:0042274">
    <property type="term" value="P:ribosomal small subunit biogenesis"/>
    <property type="evidence" value="ECO:0007669"/>
    <property type="project" value="UniProtKB-UniRule"/>
</dbReference>
<evidence type="ECO:0000256" key="1">
    <source>
        <dbReference type="ARBA" id="ARBA00022490"/>
    </source>
</evidence>
<comment type="function">
    <text evidence="5">An accessory protein needed during the final step in the assembly of 30S ribosomal subunit, possibly for assembly of the head region. Essential for efficient processing of 16S rRNA. May be needed both before and after RbfA during the maturation of 16S rRNA. It has affinity for free ribosomal 30S subunits but not for 70S ribosomes.</text>
</comment>
<evidence type="ECO:0000313" key="8">
    <source>
        <dbReference type="EMBL" id="TCQ05838.1"/>
    </source>
</evidence>
<evidence type="ECO:0000256" key="4">
    <source>
        <dbReference type="ARBA" id="ARBA00023186"/>
    </source>
</evidence>
<evidence type="ECO:0000259" key="6">
    <source>
        <dbReference type="Pfam" id="PF01782"/>
    </source>
</evidence>
<evidence type="ECO:0000259" key="7">
    <source>
        <dbReference type="Pfam" id="PF05239"/>
    </source>
</evidence>
<dbReference type="Proteomes" id="UP000295504">
    <property type="component" value="Unassembled WGS sequence"/>
</dbReference>
<dbReference type="GO" id="GO:0006364">
    <property type="term" value="P:rRNA processing"/>
    <property type="evidence" value="ECO:0007669"/>
    <property type="project" value="UniProtKB-UniRule"/>
</dbReference>
<dbReference type="InterPro" id="IPR027275">
    <property type="entry name" value="PRC-brl_dom"/>
</dbReference>
<sequence>MKMLRVGKIINTHGLKGELKVLSLSDYAERFEELEWVLIEGYKEKFYIESVKYQKSNVLITFKGYKDINQVEKFKNKYLLIDETQRRELPEGTYYIADIIGLDVYTMNNEYLGKVVDILQAGSNEVYVIQYGKSTPIMIPAVDEFIPHISIEEGKIIVNPIEGMIE</sequence>
<name>A0A4R2TPY6_9FIRM</name>
<dbReference type="HAMAP" id="MF_00014">
    <property type="entry name" value="Ribosome_mat_RimM"/>
    <property type="match status" value="1"/>
</dbReference>
<evidence type="ECO:0000256" key="2">
    <source>
        <dbReference type="ARBA" id="ARBA00022517"/>
    </source>
</evidence>
<keyword evidence="4 5" id="KW-0143">Chaperone</keyword>
<keyword evidence="1 5" id="KW-0963">Cytoplasm</keyword>
<keyword evidence="9" id="KW-1185">Reference proteome</keyword>
<dbReference type="SUPFAM" id="SSF50346">
    <property type="entry name" value="PRC-barrel domain"/>
    <property type="match status" value="1"/>
</dbReference>
<feature type="domain" description="PRC-barrel" evidence="7">
    <location>
        <begin position="92"/>
        <end position="164"/>
    </location>
</feature>
<dbReference type="InterPro" id="IPR009000">
    <property type="entry name" value="Transl_B-barrel_sf"/>
</dbReference>
<dbReference type="PANTHER" id="PTHR33692">
    <property type="entry name" value="RIBOSOME MATURATION FACTOR RIMM"/>
    <property type="match status" value="1"/>
</dbReference>
<dbReference type="EMBL" id="SLYC01000004">
    <property type="protein sequence ID" value="TCQ05838.1"/>
    <property type="molecule type" value="Genomic_DNA"/>
</dbReference>
<protein>
    <recommendedName>
        <fullName evidence="5">Ribosome maturation factor RimM</fullName>
    </recommendedName>
</protein>
<comment type="subunit">
    <text evidence="5">Binds ribosomal protein uS19.</text>
</comment>
<proteinExistence type="inferred from homology"/>
<organism evidence="8 9">
    <name type="scientific">Serpentinicella alkaliphila</name>
    <dbReference type="NCBI Taxonomy" id="1734049"/>
    <lineage>
        <taxon>Bacteria</taxon>
        <taxon>Bacillati</taxon>
        <taxon>Bacillota</taxon>
        <taxon>Clostridia</taxon>
        <taxon>Peptostreptococcales</taxon>
        <taxon>Natronincolaceae</taxon>
        <taxon>Serpentinicella</taxon>
    </lineage>
</organism>
<comment type="subcellular location">
    <subcellularLocation>
        <location evidence="5">Cytoplasm</location>
    </subcellularLocation>
</comment>
<keyword evidence="3 5" id="KW-0698">rRNA processing</keyword>
<dbReference type="Gene3D" id="2.30.30.240">
    <property type="entry name" value="PRC-barrel domain"/>
    <property type="match status" value="1"/>
</dbReference>
<dbReference type="PANTHER" id="PTHR33692:SF1">
    <property type="entry name" value="RIBOSOME MATURATION FACTOR RIMM"/>
    <property type="match status" value="1"/>
</dbReference>
<dbReference type="AlphaFoldDB" id="A0A4R2TPY6"/>
<dbReference type="SUPFAM" id="SSF50447">
    <property type="entry name" value="Translation proteins"/>
    <property type="match status" value="1"/>
</dbReference>